<evidence type="ECO:0000313" key="8">
    <source>
        <dbReference type="Proteomes" id="UP000003835"/>
    </source>
</evidence>
<evidence type="ECO:0000256" key="5">
    <source>
        <dbReference type="ARBA" id="ARBA00023014"/>
    </source>
</evidence>
<comment type="cofactor">
    <cofactor evidence="1">
        <name>[4Fe-4S] cluster</name>
        <dbReference type="ChEBI" id="CHEBI:49883"/>
    </cofactor>
</comment>
<dbReference type="eggNOG" id="COG1032">
    <property type="taxonomic scope" value="Bacteria"/>
</dbReference>
<reference evidence="7 8" key="1">
    <citation type="submission" date="2008-07" db="EMBL/GenBank/DDBJ databases">
        <authorList>
            <person name="Tandeau de Marsac N."/>
            <person name="Ferriera S."/>
            <person name="Johnson J."/>
            <person name="Kravitz S."/>
            <person name="Beeson K."/>
            <person name="Sutton G."/>
            <person name="Rogers Y.-H."/>
            <person name="Friedman R."/>
            <person name="Frazier M."/>
            <person name="Venter J.C."/>
        </authorList>
    </citation>
    <scope>NUCLEOTIDE SEQUENCE [LARGE SCALE GENOMIC DNA]</scope>
    <source>
        <strain evidence="7 8">PCC 7420</strain>
    </source>
</reference>
<dbReference type="Gene3D" id="3.80.30.20">
    <property type="entry name" value="tm_1862 like domain"/>
    <property type="match status" value="1"/>
</dbReference>
<dbReference type="SUPFAM" id="SSF102114">
    <property type="entry name" value="Radical SAM enzymes"/>
    <property type="match status" value="1"/>
</dbReference>
<dbReference type="GO" id="GO:0051536">
    <property type="term" value="F:iron-sulfur cluster binding"/>
    <property type="evidence" value="ECO:0007669"/>
    <property type="project" value="UniProtKB-KW"/>
</dbReference>
<evidence type="ECO:0000256" key="1">
    <source>
        <dbReference type="ARBA" id="ARBA00001966"/>
    </source>
</evidence>
<keyword evidence="3" id="KW-0479">Metal-binding</keyword>
<dbReference type="InterPro" id="IPR058240">
    <property type="entry name" value="rSAM_sf"/>
</dbReference>
<keyword evidence="2" id="KW-0949">S-adenosyl-L-methionine</keyword>
<dbReference type="InterPro" id="IPR006638">
    <property type="entry name" value="Elp3/MiaA/NifB-like_rSAM"/>
</dbReference>
<feature type="domain" description="Radical SAM core" evidence="6">
    <location>
        <begin position="196"/>
        <end position="420"/>
    </location>
</feature>
<proteinExistence type="predicted"/>
<evidence type="ECO:0000256" key="4">
    <source>
        <dbReference type="ARBA" id="ARBA00023004"/>
    </source>
</evidence>
<dbReference type="Proteomes" id="UP000003835">
    <property type="component" value="Unassembled WGS sequence"/>
</dbReference>
<dbReference type="SFLD" id="SFLDS00029">
    <property type="entry name" value="Radical_SAM"/>
    <property type="match status" value="1"/>
</dbReference>
<dbReference type="SMART" id="SM00729">
    <property type="entry name" value="Elp3"/>
    <property type="match status" value="1"/>
</dbReference>
<keyword evidence="8" id="KW-1185">Reference proteome</keyword>
<keyword evidence="4" id="KW-0408">Iron</keyword>
<gene>
    <name evidence="7" type="ORF">MC7420_6698</name>
</gene>
<dbReference type="PANTHER" id="PTHR43409">
    <property type="entry name" value="ANAEROBIC MAGNESIUM-PROTOPORPHYRIN IX MONOMETHYL ESTER CYCLASE-RELATED"/>
    <property type="match status" value="1"/>
</dbReference>
<dbReference type="GO" id="GO:0046872">
    <property type="term" value="F:metal ion binding"/>
    <property type="evidence" value="ECO:0007669"/>
    <property type="project" value="UniProtKB-KW"/>
</dbReference>
<dbReference type="HOGENOM" id="CLU_021572_4_2_3"/>
<dbReference type="SFLD" id="SFLDG01082">
    <property type="entry name" value="B12-binding_domain_containing"/>
    <property type="match status" value="1"/>
</dbReference>
<dbReference type="RefSeq" id="WP_006102865.1">
    <property type="nucleotide sequence ID" value="NZ_DS989856.1"/>
</dbReference>
<accession>B4VWD2</accession>
<dbReference type="InterPro" id="IPR051198">
    <property type="entry name" value="BchE-like"/>
</dbReference>
<dbReference type="InterPro" id="IPR007197">
    <property type="entry name" value="rSAM"/>
</dbReference>
<organism evidence="7 8">
    <name type="scientific">Coleofasciculus chthonoplastes PCC 7420</name>
    <dbReference type="NCBI Taxonomy" id="118168"/>
    <lineage>
        <taxon>Bacteria</taxon>
        <taxon>Bacillati</taxon>
        <taxon>Cyanobacteriota</taxon>
        <taxon>Cyanophyceae</taxon>
        <taxon>Coleofasciculales</taxon>
        <taxon>Coleofasciculaceae</taxon>
        <taxon>Coleofasciculus</taxon>
    </lineage>
</organism>
<keyword evidence="5" id="KW-0411">Iron-sulfur</keyword>
<dbReference type="PANTHER" id="PTHR43409:SF7">
    <property type="entry name" value="BLL1977 PROTEIN"/>
    <property type="match status" value="1"/>
</dbReference>
<protein>
    <submittedName>
        <fullName evidence="7">Radical SAM domain protein</fullName>
    </submittedName>
</protein>
<evidence type="ECO:0000256" key="2">
    <source>
        <dbReference type="ARBA" id="ARBA00022691"/>
    </source>
</evidence>
<dbReference type="GO" id="GO:0005829">
    <property type="term" value="C:cytosol"/>
    <property type="evidence" value="ECO:0007669"/>
    <property type="project" value="TreeGrafter"/>
</dbReference>
<dbReference type="EMBL" id="DS989856">
    <property type="protein sequence ID" value="EDX73650.1"/>
    <property type="molecule type" value="Genomic_DNA"/>
</dbReference>
<dbReference type="PROSITE" id="PS51918">
    <property type="entry name" value="RADICAL_SAM"/>
    <property type="match status" value="1"/>
</dbReference>
<evidence type="ECO:0000259" key="6">
    <source>
        <dbReference type="PROSITE" id="PS51918"/>
    </source>
</evidence>
<dbReference type="OrthoDB" id="9801424at2"/>
<name>B4VWD2_9CYAN</name>
<dbReference type="InterPro" id="IPR023404">
    <property type="entry name" value="rSAM_horseshoe"/>
</dbReference>
<dbReference type="AlphaFoldDB" id="B4VWD2"/>
<dbReference type="GO" id="GO:0003824">
    <property type="term" value="F:catalytic activity"/>
    <property type="evidence" value="ECO:0007669"/>
    <property type="project" value="InterPro"/>
</dbReference>
<evidence type="ECO:0000313" key="7">
    <source>
        <dbReference type="EMBL" id="EDX73650.1"/>
    </source>
</evidence>
<dbReference type="STRING" id="118168.MC7420_6698"/>
<dbReference type="Pfam" id="PF04055">
    <property type="entry name" value="Radical_SAM"/>
    <property type="match status" value="1"/>
</dbReference>
<sequence>MIDTDSCVCFIVPPVCDKYIIREYASGLGFESTRNKDCSYILPPLDLLQLAACIKKQFKVFLLDAQAEDISDNEVLRRVQHCNIDLAIVEISLPTLSTDIEFGRKLTSLGISVVAKIYTHDVSVLKKIFSTANFSLCLISEVYDNLADILLGQDIRGTASYVDGAILINQKAGIENLEALPFPERQLVKDQKYYYPKLGECTTILSSKGCPYACSYYCPYPLVQGKQWRAKSVDYVIAEIKDAISLGYTRFLFRDPVFSLDKNRALEIAYAISKLAVKIEWWCETRADRLSRDLLQIMALSGCKGVNIGVESGDPELRFTKLKRGVTDAVLLNISQWSKEFTIAIAFLLMVGFPGETRMSIVATANLISLCRPQSIGINFPVHYWGTQMYKDAVEHNWIVSSDYDQFDGSKPVLQTKGLDQFEMQAAKEYLLRLFDAIATENLSLEKHILNEIKIWSIQ</sequence>
<evidence type="ECO:0000256" key="3">
    <source>
        <dbReference type="ARBA" id="ARBA00022723"/>
    </source>
</evidence>